<protein>
    <submittedName>
        <fullName evidence="1">Uncharacterized protein</fullName>
    </submittedName>
</protein>
<name>A0A6C0CLA3_9ZZZZ</name>
<reference evidence="1" key="1">
    <citation type="journal article" date="2020" name="Nature">
        <title>Giant virus diversity and host interactions through global metagenomics.</title>
        <authorList>
            <person name="Schulz F."/>
            <person name="Roux S."/>
            <person name="Paez-Espino D."/>
            <person name="Jungbluth S."/>
            <person name="Walsh D.A."/>
            <person name="Denef V.J."/>
            <person name="McMahon K.D."/>
            <person name="Konstantinidis K.T."/>
            <person name="Eloe-Fadrosh E.A."/>
            <person name="Kyrpides N.C."/>
            <person name="Woyke T."/>
        </authorList>
    </citation>
    <scope>NUCLEOTIDE SEQUENCE</scope>
    <source>
        <strain evidence="1">GVMAG-M-3300021343-4</strain>
    </source>
</reference>
<dbReference type="EMBL" id="MN739436">
    <property type="protein sequence ID" value="QHT04680.1"/>
    <property type="molecule type" value="Genomic_DNA"/>
</dbReference>
<sequence length="122" mass="14533">MEVCIENYARINDIIKSLNEKRKDLNVVYVSNKYALRYSNNALCIAVTDIPYTKNTRFSQSYIQNFEGHIKMIDQIHLKRRRWYKSHQMVNIISSLCDYYNSTRVIITKRSSKNGLCIYFHP</sequence>
<accession>A0A6C0CLA3</accession>
<dbReference type="AlphaFoldDB" id="A0A6C0CLA3"/>
<proteinExistence type="predicted"/>
<evidence type="ECO:0000313" key="1">
    <source>
        <dbReference type="EMBL" id="QHT04680.1"/>
    </source>
</evidence>
<organism evidence="1">
    <name type="scientific">viral metagenome</name>
    <dbReference type="NCBI Taxonomy" id="1070528"/>
    <lineage>
        <taxon>unclassified sequences</taxon>
        <taxon>metagenomes</taxon>
        <taxon>organismal metagenomes</taxon>
    </lineage>
</organism>